<keyword evidence="2" id="KW-1185">Reference proteome</keyword>
<evidence type="ECO:0000313" key="1">
    <source>
        <dbReference type="EMBL" id="MCB8880417.1"/>
    </source>
</evidence>
<dbReference type="Proteomes" id="UP000721844">
    <property type="component" value="Unassembled WGS sequence"/>
</dbReference>
<gene>
    <name evidence="1" type="ORF">ACELLULO517_09250</name>
</gene>
<comment type="caution">
    <text evidence="1">The sequence shown here is derived from an EMBL/GenBank/DDBJ whole genome shotgun (WGS) entry which is preliminary data.</text>
</comment>
<organism evidence="1 2">
    <name type="scientific">Acidisoma cellulosilyticum</name>
    <dbReference type="NCBI Taxonomy" id="2802395"/>
    <lineage>
        <taxon>Bacteria</taxon>
        <taxon>Pseudomonadati</taxon>
        <taxon>Pseudomonadota</taxon>
        <taxon>Alphaproteobacteria</taxon>
        <taxon>Acetobacterales</taxon>
        <taxon>Acidocellaceae</taxon>
        <taxon>Acidisoma</taxon>
    </lineage>
</organism>
<proteinExistence type="predicted"/>
<dbReference type="RefSeq" id="WP_227307065.1">
    <property type="nucleotide sequence ID" value="NZ_JAESVA010000003.1"/>
</dbReference>
<name>A0A963Z061_9PROT</name>
<evidence type="ECO:0008006" key="3">
    <source>
        <dbReference type="Google" id="ProtNLM"/>
    </source>
</evidence>
<evidence type="ECO:0000313" key="2">
    <source>
        <dbReference type="Proteomes" id="UP000721844"/>
    </source>
</evidence>
<sequence length="369" mass="39782">MPPSNIAQTRAIHLQLLIDGQAIAGTQEVEVCTSNHQISGWFRLLLVLGQDASVSVARFSAMTDATAEILVGIAAAGLAAATADWQSLIAGPIDDIAIDMVAGTVQLTGRDFSARLIDTLSAESFPNQTASEIAQTLALRHGLTPVITATATPIGRYYQDGHSIFSLYQSSSTVTEWDLLCALAETEGYDLFVRNQSLLFAPPLSLTLPAVWQWMPGGTGSTTMTDLRMERSLALARDITVTVQSWNSRQQTMITQSVRSSVAGTLRSTKTATHAAASNYVLLRPNLTSDQALALATQTLADLSRHERVIIATMPGELSLSPRNLVSLQGTQSDFDQTYVVDEILRRISLRDGFVQTVRAVNTPLVQNP</sequence>
<accession>A0A963Z061</accession>
<dbReference type="SUPFAM" id="SSF69279">
    <property type="entry name" value="Phage tail proteins"/>
    <property type="match status" value="1"/>
</dbReference>
<dbReference type="EMBL" id="JAESVA010000003">
    <property type="protein sequence ID" value="MCB8880417.1"/>
    <property type="molecule type" value="Genomic_DNA"/>
</dbReference>
<protein>
    <recommendedName>
        <fullName evidence="3">Phage tail protein</fullName>
    </recommendedName>
</protein>
<reference evidence="1 2" key="1">
    <citation type="journal article" date="2021" name="Microorganisms">
        <title>Acidisoma silvae sp. nov. and Acidisomacellulosilytica sp. nov., Two Acidophilic Bacteria Isolated from Decaying Wood, Hydrolyzing Cellulose and Producing Poly-3-hydroxybutyrate.</title>
        <authorList>
            <person name="Mieszkin S."/>
            <person name="Pouder E."/>
            <person name="Uroz S."/>
            <person name="Simon-Colin C."/>
            <person name="Alain K."/>
        </authorList>
    </citation>
    <scope>NUCLEOTIDE SEQUENCE [LARGE SCALE GENOMIC DNA]</scope>
    <source>
        <strain evidence="1 2">HW T5.17</strain>
    </source>
</reference>
<dbReference type="AlphaFoldDB" id="A0A963Z061"/>